<reference evidence="2" key="1">
    <citation type="submission" date="2013-09" db="EMBL/GenBank/DDBJ databases">
        <title>Corchorus olitorius genome sequencing.</title>
        <authorList>
            <person name="Alam M."/>
            <person name="Haque M.S."/>
            <person name="Islam M.S."/>
            <person name="Emdad E.M."/>
            <person name="Islam M.M."/>
            <person name="Ahmed B."/>
            <person name="Halim A."/>
            <person name="Hossen Q.M.M."/>
            <person name="Hossain M.Z."/>
            <person name="Ahmed R."/>
            <person name="Khan M.M."/>
            <person name="Islam R."/>
            <person name="Rashid M.M."/>
            <person name="Khan S.A."/>
            <person name="Rahman M.S."/>
            <person name="Alam M."/>
            <person name="Yahiya A.S."/>
            <person name="Khan M.S."/>
            <person name="Azam M.S."/>
            <person name="Haque T."/>
            <person name="Lashkar M.Z.H."/>
            <person name="Akhand A.I."/>
            <person name="Morshed G."/>
            <person name="Roy S."/>
            <person name="Uddin K.S."/>
            <person name="Rabeya T."/>
            <person name="Hossain A.S."/>
            <person name="Chowdhury A."/>
            <person name="Snigdha A.R."/>
            <person name="Mortoza M.S."/>
            <person name="Matin S.A."/>
            <person name="Hoque S.M.E."/>
            <person name="Islam M.K."/>
            <person name="Roy D.K."/>
            <person name="Haider R."/>
            <person name="Moosa M.M."/>
            <person name="Elias S.M."/>
            <person name="Hasan A.M."/>
            <person name="Jahan S."/>
            <person name="Shafiuddin M."/>
            <person name="Mahmood N."/>
            <person name="Shommy N.S."/>
        </authorList>
    </citation>
    <scope>NUCLEOTIDE SEQUENCE [LARGE SCALE GENOMIC DNA]</scope>
    <source>
        <strain evidence="2">cv. O-4</strain>
    </source>
</reference>
<sequence length="204" mass="22142">MQIQFQRVLFRILTRRSVRAETPLVKSANVTIIATDNSPSEIPKEFIGQTIEGSTLSGVQAIEDVDLNDDCKTLETVIVGERLNLFGRNFADVPQEREVFQKLANPLLVEEMAGGSSLNEIVEPERCGETSLEKDGVFNEDVDIENSSNHGGDITVAGGLPLEGDCSTKEANKLIREELVGPICSYGLNGYDGLSPNMGLTKGN</sequence>
<evidence type="ECO:0000313" key="1">
    <source>
        <dbReference type="EMBL" id="OMO60956.1"/>
    </source>
</evidence>
<comment type="caution">
    <text evidence="1">The sequence shown here is derived from an EMBL/GenBank/DDBJ whole genome shotgun (WGS) entry which is preliminary data.</text>
</comment>
<dbReference type="EMBL" id="AWUE01021799">
    <property type="protein sequence ID" value="OMO60956.1"/>
    <property type="molecule type" value="Genomic_DNA"/>
</dbReference>
<keyword evidence="2" id="KW-1185">Reference proteome</keyword>
<gene>
    <name evidence="1" type="ORF">COLO4_33649</name>
</gene>
<dbReference type="AlphaFoldDB" id="A0A1R3GSC8"/>
<dbReference type="Proteomes" id="UP000187203">
    <property type="component" value="Unassembled WGS sequence"/>
</dbReference>
<protein>
    <submittedName>
        <fullName evidence="1">Uncharacterized protein</fullName>
    </submittedName>
</protein>
<accession>A0A1R3GSC8</accession>
<proteinExistence type="predicted"/>
<evidence type="ECO:0000313" key="2">
    <source>
        <dbReference type="Proteomes" id="UP000187203"/>
    </source>
</evidence>
<organism evidence="1 2">
    <name type="scientific">Corchorus olitorius</name>
    <dbReference type="NCBI Taxonomy" id="93759"/>
    <lineage>
        <taxon>Eukaryota</taxon>
        <taxon>Viridiplantae</taxon>
        <taxon>Streptophyta</taxon>
        <taxon>Embryophyta</taxon>
        <taxon>Tracheophyta</taxon>
        <taxon>Spermatophyta</taxon>
        <taxon>Magnoliopsida</taxon>
        <taxon>eudicotyledons</taxon>
        <taxon>Gunneridae</taxon>
        <taxon>Pentapetalae</taxon>
        <taxon>rosids</taxon>
        <taxon>malvids</taxon>
        <taxon>Malvales</taxon>
        <taxon>Malvaceae</taxon>
        <taxon>Grewioideae</taxon>
        <taxon>Apeibeae</taxon>
        <taxon>Corchorus</taxon>
    </lineage>
</organism>
<name>A0A1R3GSC8_9ROSI</name>